<dbReference type="Proteomes" id="UP000027138">
    <property type="component" value="Unassembled WGS sequence"/>
</dbReference>
<protein>
    <recommendedName>
        <fullName evidence="6">Protein kinase domain-containing protein</fullName>
    </recommendedName>
</protein>
<dbReference type="InterPro" id="IPR000719">
    <property type="entry name" value="Prot_kinase_dom"/>
</dbReference>
<evidence type="ECO:0000259" key="6">
    <source>
        <dbReference type="PROSITE" id="PS50011"/>
    </source>
</evidence>
<evidence type="ECO:0000256" key="3">
    <source>
        <dbReference type="ARBA" id="ARBA00022741"/>
    </source>
</evidence>
<keyword evidence="1" id="KW-0723">Serine/threonine-protein kinase</keyword>
<dbReference type="InterPro" id="IPR008271">
    <property type="entry name" value="Ser/Thr_kinase_AS"/>
</dbReference>
<dbReference type="GO" id="GO:0005524">
    <property type="term" value="F:ATP binding"/>
    <property type="evidence" value="ECO:0007669"/>
    <property type="project" value="UniProtKB-KW"/>
</dbReference>
<keyword evidence="3" id="KW-0547">Nucleotide-binding</keyword>
<dbReference type="SMART" id="SM00220">
    <property type="entry name" value="S_TKc"/>
    <property type="match status" value="1"/>
</dbReference>
<dbReference type="STRING" id="180498.A0A067KXF8"/>
<evidence type="ECO:0000256" key="5">
    <source>
        <dbReference type="ARBA" id="ARBA00022840"/>
    </source>
</evidence>
<dbReference type="Gene3D" id="3.30.200.20">
    <property type="entry name" value="Phosphorylase Kinase, domain 1"/>
    <property type="match status" value="1"/>
</dbReference>
<accession>A0A067KXF8</accession>
<evidence type="ECO:0000313" key="7">
    <source>
        <dbReference type="EMBL" id="KDP40891.1"/>
    </source>
</evidence>
<dbReference type="Gene3D" id="1.10.510.10">
    <property type="entry name" value="Transferase(Phosphotransferase) domain 1"/>
    <property type="match status" value="1"/>
</dbReference>
<reference evidence="7 8" key="1">
    <citation type="journal article" date="2014" name="PLoS ONE">
        <title>Global Analysis of Gene Expression Profiles in Physic Nut (Jatropha curcas L.) Seedlings Exposed to Salt Stress.</title>
        <authorList>
            <person name="Zhang L."/>
            <person name="Zhang C."/>
            <person name="Wu P."/>
            <person name="Chen Y."/>
            <person name="Li M."/>
            <person name="Jiang H."/>
            <person name="Wu G."/>
        </authorList>
    </citation>
    <scope>NUCLEOTIDE SEQUENCE [LARGE SCALE GENOMIC DNA]</scope>
    <source>
        <strain evidence="8">cv. GZQX0401</strain>
        <tissue evidence="7">Young leaves</tissue>
    </source>
</reference>
<gene>
    <name evidence="7" type="ORF">JCGZ_24890</name>
</gene>
<dbReference type="EMBL" id="KK914327">
    <property type="protein sequence ID" value="KDP40891.1"/>
    <property type="molecule type" value="Genomic_DNA"/>
</dbReference>
<dbReference type="PROSITE" id="PS00108">
    <property type="entry name" value="PROTEIN_KINASE_ST"/>
    <property type="match status" value="1"/>
</dbReference>
<dbReference type="GO" id="GO:0004674">
    <property type="term" value="F:protein serine/threonine kinase activity"/>
    <property type="evidence" value="ECO:0007669"/>
    <property type="project" value="UniProtKB-KW"/>
</dbReference>
<proteinExistence type="predicted"/>
<name>A0A067KXF8_JATCU</name>
<keyword evidence="5" id="KW-0067">ATP-binding</keyword>
<dbReference type="PANTHER" id="PTHR24055">
    <property type="entry name" value="MITOGEN-ACTIVATED PROTEIN KINASE"/>
    <property type="match status" value="1"/>
</dbReference>
<dbReference type="OrthoDB" id="192887at2759"/>
<dbReference type="FunFam" id="1.10.510.10:FF:000624">
    <property type="entry name" value="Mitogen-activated protein kinase"/>
    <property type="match status" value="1"/>
</dbReference>
<dbReference type="InterPro" id="IPR050117">
    <property type="entry name" value="MAPK"/>
</dbReference>
<feature type="domain" description="Protein kinase" evidence="6">
    <location>
        <begin position="1"/>
        <end position="220"/>
    </location>
</feature>
<dbReference type="Pfam" id="PF00069">
    <property type="entry name" value="Pkinase"/>
    <property type="match status" value="1"/>
</dbReference>
<dbReference type="SUPFAM" id="SSF56112">
    <property type="entry name" value="Protein kinase-like (PK-like)"/>
    <property type="match status" value="1"/>
</dbReference>
<evidence type="ECO:0000256" key="2">
    <source>
        <dbReference type="ARBA" id="ARBA00022679"/>
    </source>
</evidence>
<keyword evidence="2" id="KW-0808">Transferase</keyword>
<dbReference type="InterPro" id="IPR011009">
    <property type="entry name" value="Kinase-like_dom_sf"/>
</dbReference>
<dbReference type="PROSITE" id="PS50011">
    <property type="entry name" value="PROTEIN_KINASE_DOM"/>
    <property type="match status" value="1"/>
</dbReference>
<evidence type="ECO:0000256" key="1">
    <source>
        <dbReference type="ARBA" id="ARBA00022527"/>
    </source>
</evidence>
<evidence type="ECO:0000256" key="4">
    <source>
        <dbReference type="ARBA" id="ARBA00022777"/>
    </source>
</evidence>
<keyword evidence="4" id="KW-0418">Kinase</keyword>
<keyword evidence="8" id="KW-1185">Reference proteome</keyword>
<dbReference type="AlphaFoldDB" id="A0A067KXF8"/>
<organism evidence="7 8">
    <name type="scientific">Jatropha curcas</name>
    <name type="common">Barbados nut</name>
    <dbReference type="NCBI Taxonomy" id="180498"/>
    <lineage>
        <taxon>Eukaryota</taxon>
        <taxon>Viridiplantae</taxon>
        <taxon>Streptophyta</taxon>
        <taxon>Embryophyta</taxon>
        <taxon>Tracheophyta</taxon>
        <taxon>Spermatophyta</taxon>
        <taxon>Magnoliopsida</taxon>
        <taxon>eudicotyledons</taxon>
        <taxon>Gunneridae</taxon>
        <taxon>Pentapetalae</taxon>
        <taxon>rosids</taxon>
        <taxon>fabids</taxon>
        <taxon>Malpighiales</taxon>
        <taxon>Euphorbiaceae</taxon>
        <taxon>Crotonoideae</taxon>
        <taxon>Jatropheae</taxon>
        <taxon>Jatropha</taxon>
    </lineage>
</organism>
<sequence length="265" mass="31112">MDHQNIVSIKDTIRPPQEDFNDVYIVYELMETGLDKVIKSEQELTDKQCQYFLYQLLRGLKYVHSAGVLHRDLKTENLLLNAKGHLKIADFGLARIKSETDPMTEELVRRWYRAPELLKRQSHYTEAIDIWSVGCILGEVMTRKPLFPEKTSTCILKLIKNLIGLQDDNGSRPDFATRFRNMFPYAPNMSEDALHLLERMLVYDPNERITVNEALKHSYLAHYHDVKNEPDYPSLFYFDFDESSLSEVEIMELIWVESEQFNPYP</sequence>
<evidence type="ECO:0000313" key="8">
    <source>
        <dbReference type="Proteomes" id="UP000027138"/>
    </source>
</evidence>